<name>A0A7J6S8R0_PEROL</name>
<dbReference type="Gene3D" id="3.30.530.20">
    <property type="match status" value="2"/>
</dbReference>
<dbReference type="PANTHER" id="PTHR19308">
    <property type="entry name" value="PHOSPHATIDYLCHOLINE TRANSFER PROTEIN"/>
    <property type="match status" value="1"/>
</dbReference>
<dbReference type="CDD" id="cd00177">
    <property type="entry name" value="START"/>
    <property type="match status" value="1"/>
</dbReference>
<dbReference type="PANTHER" id="PTHR19308:SF14">
    <property type="entry name" value="START DOMAIN-CONTAINING PROTEIN"/>
    <property type="match status" value="1"/>
</dbReference>
<dbReference type="InterPro" id="IPR002913">
    <property type="entry name" value="START_lipid-bd_dom"/>
</dbReference>
<dbReference type="InterPro" id="IPR023393">
    <property type="entry name" value="START-like_dom_sf"/>
</dbReference>
<evidence type="ECO:0000313" key="4">
    <source>
        <dbReference type="Proteomes" id="UP000574390"/>
    </source>
</evidence>
<evidence type="ECO:0000313" key="3">
    <source>
        <dbReference type="EMBL" id="KAF4729153.1"/>
    </source>
</evidence>
<dbReference type="GO" id="GO:0005737">
    <property type="term" value="C:cytoplasm"/>
    <property type="evidence" value="ECO:0007669"/>
    <property type="project" value="UniProtKB-ARBA"/>
</dbReference>
<reference evidence="3 4" key="1">
    <citation type="submission" date="2020-04" db="EMBL/GenBank/DDBJ databases">
        <title>Perkinsus olseni comparative genomics.</title>
        <authorList>
            <person name="Bogema D.R."/>
        </authorList>
    </citation>
    <scope>NUCLEOTIDE SEQUENCE [LARGE SCALE GENOMIC DNA]</scope>
    <source>
        <strain evidence="3">ATCC PRA-205</strain>
    </source>
</reference>
<protein>
    <recommendedName>
        <fullName evidence="2">START domain-containing protein</fullName>
    </recommendedName>
</protein>
<dbReference type="AlphaFoldDB" id="A0A7J6S8R0"/>
<dbReference type="InterPro" id="IPR051213">
    <property type="entry name" value="START_lipid_transfer"/>
</dbReference>
<organism evidence="3 4">
    <name type="scientific">Perkinsus olseni</name>
    <name type="common">Perkinsus atlanticus</name>
    <dbReference type="NCBI Taxonomy" id="32597"/>
    <lineage>
        <taxon>Eukaryota</taxon>
        <taxon>Sar</taxon>
        <taxon>Alveolata</taxon>
        <taxon>Perkinsozoa</taxon>
        <taxon>Perkinsea</taxon>
        <taxon>Perkinsida</taxon>
        <taxon>Perkinsidae</taxon>
        <taxon>Perkinsus</taxon>
    </lineage>
</organism>
<comment type="caution">
    <text evidence="3">The sequence shown here is derived from an EMBL/GenBank/DDBJ whole genome shotgun (WGS) entry which is preliminary data.</text>
</comment>
<dbReference type="GO" id="GO:0008289">
    <property type="term" value="F:lipid binding"/>
    <property type="evidence" value="ECO:0007669"/>
    <property type="project" value="InterPro"/>
</dbReference>
<dbReference type="EMBL" id="JABANM010016603">
    <property type="protein sequence ID" value="KAF4729153.1"/>
    <property type="molecule type" value="Genomic_DNA"/>
</dbReference>
<feature type="domain" description="START" evidence="2">
    <location>
        <begin position="140"/>
        <end position="289"/>
    </location>
</feature>
<feature type="region of interest" description="Disordered" evidence="1">
    <location>
        <begin position="16"/>
        <end position="50"/>
    </location>
</feature>
<dbReference type="Pfam" id="PF01852">
    <property type="entry name" value="START"/>
    <property type="match status" value="1"/>
</dbReference>
<feature type="non-terminal residue" evidence="3">
    <location>
        <position position="1"/>
    </location>
</feature>
<evidence type="ECO:0000259" key="2">
    <source>
        <dbReference type="PROSITE" id="PS50848"/>
    </source>
</evidence>
<sequence>MKIRFPRCGCFAPPAVRDEDEDEFSGPVRRTKSSRSSTRVHTPDLKNVSTDTEEATMVDLPPVSIQRFRSWVSDDFFDCVSEIGDIEETFPPGMLDAALAAQEALLFWHTGDGSSQFKDAGKSGKVKLAIIPAKGETMQVVKGMASFGVGELTLEEVVDFLTDVEKKGKYDSQFAQGHKKRALYEDPSTKRRLDLDYAAYKAQWGVSGRDCVLTSAVEKLGDDMWVMSSRSCEFPGYGEGEVLPGYVRCQIVNAGNVVERDPDTGEIFVTMYSQMSIGGNIPTWIVNKAQARAPGALQDMYNGLKKEKACDEWYCVKCWLQLIGTVVFRMFDQRKVAGSILPSTTVVLDPRKPERSRSGRHIQFEVPMPPSENISVNDKAQQQCDTSTAVTFSSRDGSAHGQNMLSIPDDDFMDCLSVVTSSNGDTEVAALARQVSGQFDEMTQTLFVAARSAQAEILQYLTSEGASEFTSLGNAGAVEITARPPPGMMNVGGRDCVYAILREKIRDDLWIVSSKSVDLPEYPENGVLPGYVRCDVKFAG</sequence>
<accession>A0A7J6S8R0</accession>
<gene>
    <name evidence="3" type="ORF">FOZ62_030696</name>
</gene>
<proteinExistence type="predicted"/>
<dbReference type="SUPFAM" id="SSF55961">
    <property type="entry name" value="Bet v1-like"/>
    <property type="match status" value="2"/>
</dbReference>
<evidence type="ECO:0000256" key="1">
    <source>
        <dbReference type="SAM" id="MobiDB-lite"/>
    </source>
</evidence>
<dbReference type="Proteomes" id="UP000574390">
    <property type="component" value="Unassembled WGS sequence"/>
</dbReference>
<dbReference type="PROSITE" id="PS50848">
    <property type="entry name" value="START"/>
    <property type="match status" value="1"/>
</dbReference>